<feature type="region of interest" description="Disordered" evidence="1">
    <location>
        <begin position="1"/>
        <end position="128"/>
    </location>
</feature>
<sequence>MSGSTLNPPAESPPGTGIGHSTAELGPSDSSDSGSDVQGAVRHPSDIDDELDAHALEEGALEFDSDTDQSGTGERASADGDGDLRLDGDILPDSVESIADIADDASLPEDALDDDAAADAAARRADRR</sequence>
<keyword evidence="3" id="KW-1185">Reference proteome</keyword>
<proteinExistence type="predicted"/>
<feature type="compositionally biased region" description="Acidic residues" evidence="1">
    <location>
        <begin position="101"/>
        <end position="117"/>
    </location>
</feature>
<organism evidence="2 3">
    <name type="scientific">Robbsia betulipollinis</name>
    <dbReference type="NCBI Taxonomy" id="2981849"/>
    <lineage>
        <taxon>Bacteria</taxon>
        <taxon>Pseudomonadati</taxon>
        <taxon>Pseudomonadota</taxon>
        <taxon>Betaproteobacteria</taxon>
        <taxon>Burkholderiales</taxon>
        <taxon>Burkholderiaceae</taxon>
        <taxon>Robbsia</taxon>
    </lineage>
</organism>
<dbReference type="RefSeq" id="WP_267847356.1">
    <property type="nucleotide sequence ID" value="NZ_JAPMXC010000001.1"/>
</dbReference>
<feature type="compositionally biased region" description="Basic and acidic residues" evidence="1">
    <location>
        <begin position="76"/>
        <end position="88"/>
    </location>
</feature>
<protein>
    <submittedName>
        <fullName evidence="2">Chemotaxis protein</fullName>
    </submittedName>
</protein>
<evidence type="ECO:0000313" key="3">
    <source>
        <dbReference type="Proteomes" id="UP001082899"/>
    </source>
</evidence>
<evidence type="ECO:0000256" key="1">
    <source>
        <dbReference type="SAM" id="MobiDB-lite"/>
    </source>
</evidence>
<evidence type="ECO:0000313" key="2">
    <source>
        <dbReference type="EMBL" id="MCY0387626.1"/>
    </source>
</evidence>
<gene>
    <name evidence="2" type="ORF">OVY01_10350</name>
</gene>
<comment type="caution">
    <text evidence="2">The sequence shown here is derived from an EMBL/GenBank/DDBJ whole genome shotgun (WGS) entry which is preliminary data.</text>
</comment>
<reference evidence="2" key="1">
    <citation type="submission" date="2022-11" db="EMBL/GenBank/DDBJ databases">
        <title>Robbsia betulipollinis sp. nov., isolated from pollen of birch (Betula pendula).</title>
        <authorList>
            <person name="Shi H."/>
            <person name="Ambika Manirajan B."/>
            <person name="Ratering S."/>
            <person name="Geissler-Plaum R."/>
            <person name="Schnell S."/>
        </authorList>
    </citation>
    <scope>NUCLEOTIDE SEQUENCE</scope>
    <source>
        <strain evidence="2">Bb-Pol-6</strain>
    </source>
</reference>
<accession>A0ABT3ZM64</accession>
<name>A0ABT3ZM64_9BURK</name>
<dbReference type="EMBL" id="JAPMXC010000001">
    <property type="protein sequence ID" value="MCY0387626.1"/>
    <property type="molecule type" value="Genomic_DNA"/>
</dbReference>
<dbReference type="Proteomes" id="UP001082899">
    <property type="component" value="Unassembled WGS sequence"/>
</dbReference>